<comment type="caution">
    <text evidence="2">The sequence shown here is derived from an EMBL/GenBank/DDBJ whole genome shotgun (WGS) entry which is preliminary data.</text>
</comment>
<dbReference type="InterPro" id="IPR005572">
    <property type="entry name" value="Anti-sigma_E_RseA_N"/>
</dbReference>
<evidence type="ECO:0000313" key="2">
    <source>
        <dbReference type="EMBL" id="MDO3382967.1"/>
    </source>
</evidence>
<evidence type="ECO:0000313" key="3">
    <source>
        <dbReference type="Proteomes" id="UP001168380"/>
    </source>
</evidence>
<dbReference type="Gene3D" id="1.10.10.880">
    <property type="entry name" value="Anti sigma-E protein RseA, N-terminal domain"/>
    <property type="match status" value="1"/>
</dbReference>
<name>A0ABT8TFU8_9GAMM</name>
<keyword evidence="3" id="KW-1185">Reference proteome</keyword>
<accession>A0ABT8TFU8</accession>
<dbReference type="Proteomes" id="UP001168380">
    <property type="component" value="Unassembled WGS sequence"/>
</dbReference>
<protein>
    <submittedName>
        <fullName evidence="2">Sigma-E factor negative regulatory protein</fullName>
    </submittedName>
</protein>
<organism evidence="2 3">
    <name type="scientific">Gilvimarinus algae</name>
    <dbReference type="NCBI Taxonomy" id="3058037"/>
    <lineage>
        <taxon>Bacteria</taxon>
        <taxon>Pseudomonadati</taxon>
        <taxon>Pseudomonadota</taxon>
        <taxon>Gammaproteobacteria</taxon>
        <taxon>Cellvibrionales</taxon>
        <taxon>Cellvibrionaceae</taxon>
        <taxon>Gilvimarinus</taxon>
    </lineage>
</organism>
<sequence length="223" mass="23839">MTDKSHETQLAESISAMVDSEASELEMARVLKASQSDDEVRATWSRYHIARAAMRSELPAGLAPEGFASRISEVLADESIPATRQLSRLWLGLGRVAVAASVAGAVILGAQFYQQDPTVAAEQNMVADTSGNAGRALAPADASLPVGFNAPALSARPVSAQSVYQPASRRPVVVEPRRPDVKLSNEQVRTYLHQLLEQHTDHAAVNSASGVVPHARVPLIEEE</sequence>
<feature type="domain" description="Anti sigma-E protein RseA N-terminal" evidence="1">
    <location>
        <begin position="11"/>
        <end position="81"/>
    </location>
</feature>
<dbReference type="InterPro" id="IPR052383">
    <property type="entry name" value="Anti-sigma-E_RseA-like"/>
</dbReference>
<dbReference type="PANTHER" id="PTHR38104:SF1">
    <property type="entry name" value="ANTI-SIGMA-E FACTOR RSEA"/>
    <property type="match status" value="1"/>
</dbReference>
<dbReference type="RefSeq" id="WP_302713551.1">
    <property type="nucleotide sequence ID" value="NZ_JAULRT010000059.1"/>
</dbReference>
<gene>
    <name evidence="2" type="ORF">QWI16_12380</name>
</gene>
<evidence type="ECO:0000259" key="1">
    <source>
        <dbReference type="Pfam" id="PF03872"/>
    </source>
</evidence>
<dbReference type="CDD" id="cd16328">
    <property type="entry name" value="RseA_N"/>
    <property type="match status" value="1"/>
</dbReference>
<dbReference type="InterPro" id="IPR036147">
    <property type="entry name" value="Anti-sigma_E_RseA_N_sf"/>
</dbReference>
<dbReference type="PANTHER" id="PTHR38104">
    <property type="match status" value="1"/>
</dbReference>
<dbReference type="EMBL" id="JAULRT010000059">
    <property type="protein sequence ID" value="MDO3382967.1"/>
    <property type="molecule type" value="Genomic_DNA"/>
</dbReference>
<dbReference type="SUPFAM" id="SSF89069">
    <property type="entry name" value="N-terminal, cytoplasmic domain of anti-sigmaE factor RseA"/>
    <property type="match status" value="1"/>
</dbReference>
<proteinExistence type="predicted"/>
<dbReference type="Pfam" id="PF03872">
    <property type="entry name" value="RseA_N"/>
    <property type="match status" value="1"/>
</dbReference>
<reference evidence="2" key="1">
    <citation type="submission" date="2023-07" db="EMBL/GenBank/DDBJ databases">
        <title>Gilvimarinus algae sp. nov., isolated from the surface of Kelp.</title>
        <authorList>
            <person name="Sun Y.Y."/>
            <person name="Gong Y."/>
            <person name="Du Z.J."/>
        </authorList>
    </citation>
    <scope>NUCLEOTIDE SEQUENCE</scope>
    <source>
        <strain evidence="2">SDUM040014</strain>
    </source>
</reference>